<dbReference type="EMBL" id="LKCN02000013">
    <property type="protein sequence ID" value="RCI10046.1"/>
    <property type="molecule type" value="Genomic_DNA"/>
</dbReference>
<dbReference type="OrthoDB" id="3004402at2759"/>
<proteinExistence type="predicted"/>
<dbReference type="AlphaFoldDB" id="A0A367L6I8"/>
<protein>
    <submittedName>
        <fullName evidence="1">Uncharacterized protein</fullName>
    </submittedName>
</protein>
<comment type="caution">
    <text evidence="1">The sequence shown here is derived from an EMBL/GenBank/DDBJ whole genome shotgun (WGS) entry which is preliminary data.</text>
</comment>
<sequence>MFAAWPQIKLFRQDPSSFISVRDKITSPHDRQHQFPIRYAFDYLHGGIKYLQRPQLGLNSHVRSGTYLTLPKAEAATDKAANRGEHAIDLFPLAAGLPWPSGILTCRQSKHWRLSLEAMDVLLKEFAASDTRGVVSKSGKSIPELAQKELASDFKEGWAKFPAYLFSEADEERTKLLGTVNVFIFLFDGLLFFLKHMP</sequence>
<organism evidence="1 2">
    <name type="scientific">Ophiocordyceps polyrhachis-furcata BCC 54312</name>
    <dbReference type="NCBI Taxonomy" id="1330021"/>
    <lineage>
        <taxon>Eukaryota</taxon>
        <taxon>Fungi</taxon>
        <taxon>Dikarya</taxon>
        <taxon>Ascomycota</taxon>
        <taxon>Pezizomycotina</taxon>
        <taxon>Sordariomycetes</taxon>
        <taxon>Hypocreomycetidae</taxon>
        <taxon>Hypocreales</taxon>
        <taxon>Ophiocordycipitaceae</taxon>
        <taxon>Ophiocordyceps</taxon>
    </lineage>
</organism>
<reference evidence="1 2" key="1">
    <citation type="journal article" date="2015" name="BMC Genomics">
        <title>Insights from the genome of Ophiocordyceps polyrhachis-furcata to pathogenicity and host specificity in insect fungi.</title>
        <authorList>
            <person name="Wichadakul D."/>
            <person name="Kobmoo N."/>
            <person name="Ingsriswang S."/>
            <person name="Tangphatsornruang S."/>
            <person name="Chantasingh D."/>
            <person name="Luangsa-ard J.J."/>
            <person name="Eurwilaichitr L."/>
        </authorList>
    </citation>
    <scope>NUCLEOTIDE SEQUENCE [LARGE SCALE GENOMIC DNA]</scope>
    <source>
        <strain evidence="1 2">BCC 54312</strain>
    </source>
</reference>
<evidence type="ECO:0000313" key="1">
    <source>
        <dbReference type="EMBL" id="RCI10046.1"/>
    </source>
</evidence>
<evidence type="ECO:0000313" key="2">
    <source>
        <dbReference type="Proteomes" id="UP000253664"/>
    </source>
</evidence>
<dbReference type="Proteomes" id="UP000253664">
    <property type="component" value="Unassembled WGS sequence"/>
</dbReference>
<keyword evidence="2" id="KW-1185">Reference proteome</keyword>
<accession>A0A367L6I8</accession>
<gene>
    <name evidence="1" type="ORF">L249_8506</name>
</gene>
<name>A0A367L6I8_9HYPO</name>